<keyword evidence="2 5" id="KW-0547">Nucleotide-binding</keyword>
<dbReference type="InterPro" id="IPR036621">
    <property type="entry name" value="Anticodon-bd_dom_sf"/>
</dbReference>
<comment type="catalytic activity">
    <reaction evidence="4 5">
        <text>tRNA(His) + L-histidine + ATP = L-histidyl-tRNA(His) + AMP + diphosphate + H(+)</text>
        <dbReference type="Rhea" id="RHEA:17313"/>
        <dbReference type="Rhea" id="RHEA-COMP:9665"/>
        <dbReference type="Rhea" id="RHEA-COMP:9689"/>
        <dbReference type="ChEBI" id="CHEBI:15378"/>
        <dbReference type="ChEBI" id="CHEBI:30616"/>
        <dbReference type="ChEBI" id="CHEBI:33019"/>
        <dbReference type="ChEBI" id="CHEBI:57595"/>
        <dbReference type="ChEBI" id="CHEBI:78442"/>
        <dbReference type="ChEBI" id="CHEBI:78527"/>
        <dbReference type="ChEBI" id="CHEBI:456215"/>
        <dbReference type="EC" id="6.1.1.21"/>
    </reaction>
</comment>
<evidence type="ECO:0000256" key="5">
    <source>
        <dbReference type="HAMAP-Rule" id="MF_00127"/>
    </source>
</evidence>
<evidence type="ECO:0000259" key="8">
    <source>
        <dbReference type="PROSITE" id="PS50862"/>
    </source>
</evidence>
<feature type="binding site" evidence="6">
    <location>
        <begin position="125"/>
        <end position="127"/>
    </location>
    <ligand>
        <name>L-histidine</name>
        <dbReference type="ChEBI" id="CHEBI:57595"/>
    </ligand>
</feature>
<evidence type="ECO:0000256" key="1">
    <source>
        <dbReference type="ARBA" id="ARBA00008226"/>
    </source>
</evidence>
<protein>
    <recommendedName>
        <fullName evidence="5">Histidine--tRNA ligase</fullName>
        <ecNumber evidence="5">6.1.1.21</ecNumber>
    </recommendedName>
    <alternativeName>
        <fullName evidence="5">Histidyl-tRNA synthetase</fullName>
        <shortName evidence="5">HisRS</shortName>
    </alternativeName>
</protein>
<feature type="region of interest" description="Disordered" evidence="7">
    <location>
        <begin position="1"/>
        <end position="39"/>
    </location>
</feature>
<dbReference type="InterPro" id="IPR006195">
    <property type="entry name" value="aa-tRNA-synth_II"/>
</dbReference>
<reference evidence="10" key="1">
    <citation type="submission" date="2017-09" db="EMBL/GenBank/DDBJ databases">
        <title>Depth-based differentiation of microbial function through sediment-hosted aquifers and enrichment of novel symbionts in the deep terrestrial subsurface.</title>
        <authorList>
            <person name="Probst A.J."/>
            <person name="Ladd B."/>
            <person name="Jarett J.K."/>
            <person name="Geller-Mcgrath D.E."/>
            <person name="Sieber C.M.K."/>
            <person name="Emerson J.B."/>
            <person name="Anantharaman K."/>
            <person name="Thomas B.C."/>
            <person name="Malmstrom R."/>
            <person name="Stieglmeier M."/>
            <person name="Klingl A."/>
            <person name="Woyke T."/>
            <person name="Ryan C.M."/>
            <person name="Banfield J.F."/>
        </authorList>
    </citation>
    <scope>NUCLEOTIDE SEQUENCE [LARGE SCALE GENOMIC DNA]</scope>
</reference>
<comment type="similarity">
    <text evidence="1 5">Belongs to the class-II aminoacyl-tRNA synthetase family.</text>
</comment>
<comment type="subcellular location">
    <subcellularLocation>
        <location evidence="5">Cytoplasm</location>
    </subcellularLocation>
</comment>
<dbReference type="GO" id="GO:0005524">
    <property type="term" value="F:ATP binding"/>
    <property type="evidence" value="ECO:0007669"/>
    <property type="project" value="UniProtKB-UniRule"/>
</dbReference>
<dbReference type="Gene3D" id="3.40.50.800">
    <property type="entry name" value="Anticodon-binding domain"/>
    <property type="match status" value="1"/>
</dbReference>
<feature type="binding site" evidence="6">
    <location>
        <position position="300"/>
    </location>
    <ligand>
        <name>L-histidine</name>
        <dbReference type="ChEBI" id="CHEBI:57595"/>
    </ligand>
</feature>
<evidence type="ECO:0000313" key="10">
    <source>
        <dbReference type="Proteomes" id="UP000231183"/>
    </source>
</evidence>
<dbReference type="EMBL" id="PFBX01000043">
    <property type="protein sequence ID" value="PIT87260.1"/>
    <property type="molecule type" value="Genomic_DNA"/>
</dbReference>
<evidence type="ECO:0000256" key="3">
    <source>
        <dbReference type="ARBA" id="ARBA00023146"/>
    </source>
</evidence>
<dbReference type="Pfam" id="PF13393">
    <property type="entry name" value="tRNA-synt_His"/>
    <property type="match status" value="2"/>
</dbReference>
<accession>A0A2M6W3G4</accession>
<evidence type="ECO:0000256" key="2">
    <source>
        <dbReference type="ARBA" id="ARBA00022741"/>
    </source>
</evidence>
<dbReference type="PANTHER" id="PTHR43707:SF1">
    <property type="entry name" value="HISTIDINE--TRNA LIGASE, MITOCHONDRIAL-RELATED"/>
    <property type="match status" value="1"/>
</dbReference>
<comment type="subunit">
    <text evidence="5">Homodimer.</text>
</comment>
<dbReference type="Gene3D" id="3.30.930.10">
    <property type="entry name" value="Bira Bifunctional Protein, Domain 2"/>
    <property type="match status" value="1"/>
</dbReference>
<evidence type="ECO:0000313" key="9">
    <source>
        <dbReference type="EMBL" id="PIT87260.1"/>
    </source>
</evidence>
<evidence type="ECO:0000256" key="6">
    <source>
        <dbReference type="PIRSR" id="PIRSR001549-1"/>
    </source>
</evidence>
<dbReference type="CDD" id="cd00773">
    <property type="entry name" value="HisRS-like_core"/>
    <property type="match status" value="1"/>
</dbReference>
<name>A0A2M6W3G4_9BACT</name>
<dbReference type="GO" id="GO:0004821">
    <property type="term" value="F:histidine-tRNA ligase activity"/>
    <property type="evidence" value="ECO:0007669"/>
    <property type="project" value="UniProtKB-UniRule"/>
</dbReference>
<dbReference type="PANTHER" id="PTHR43707">
    <property type="entry name" value="HISTIDYL-TRNA SYNTHETASE"/>
    <property type="match status" value="1"/>
</dbReference>
<feature type="binding site" evidence="6">
    <location>
        <position position="170"/>
    </location>
    <ligand>
        <name>L-histidine</name>
        <dbReference type="ChEBI" id="CHEBI:57595"/>
    </ligand>
</feature>
<dbReference type="Proteomes" id="UP000231183">
    <property type="component" value="Unassembled WGS sequence"/>
</dbReference>
<feature type="binding site" evidence="6">
    <location>
        <position position="156"/>
    </location>
    <ligand>
        <name>L-histidine</name>
        <dbReference type="ChEBI" id="CHEBI:57595"/>
    </ligand>
</feature>
<evidence type="ECO:0000256" key="4">
    <source>
        <dbReference type="ARBA" id="ARBA00047639"/>
    </source>
</evidence>
<dbReference type="PROSITE" id="PS50862">
    <property type="entry name" value="AA_TRNA_LIGASE_II"/>
    <property type="match status" value="1"/>
</dbReference>
<sequence length="487" mass="56012">MPKKNNLNPKSVKNKTANQRKEPKIKAVPEPKKEKKSNESAKFKYALLRGMHDVLPREQKYWQPMLAQAQRLAEDFQFKKIDTPIMEEVSLFIRSIGKGTDIIDKEMYIFEDKEKYSSKICLRPEMTASVVRAYIQHGLWNQPQPVKLWYSGPMFRHDRPQAGRFRQFNQIGFETLGDGDPATDAELILIAYNFFHELGLPVEIHINSIGNLEEREKYIVALVEYYRAKRSYLCDDCRKRINKNPLRLLDCKQSQCRPIKEESPQIIDWLSTESRSHFMKVLEYLDELEIPYTLRHSLVRGLDYYSRTVFEIYPTADLGDQAPDSGVQLSKQDALGGGGRYDLLAEQMGGRPTMAGGFSLGLERAAFYYKACCEKEITKLPKREIHAFLAQLGDQAKRRSLKIINQLRASGLVIDFNLTKNSLKGQLDIANSLHVPYALILGQKEVQDSTIIIRDMESGVQEIVDQKKLSTVMLKKVQINVDQTKKK</sequence>
<dbReference type="InterPro" id="IPR004154">
    <property type="entry name" value="Anticodon-bd"/>
</dbReference>
<dbReference type="EC" id="6.1.1.21" evidence="5"/>
<dbReference type="GO" id="GO:0006427">
    <property type="term" value="P:histidyl-tRNA aminoacylation"/>
    <property type="evidence" value="ECO:0007669"/>
    <property type="project" value="UniProtKB-UniRule"/>
</dbReference>
<dbReference type="NCBIfam" id="TIGR00442">
    <property type="entry name" value="hisS"/>
    <property type="match status" value="1"/>
</dbReference>
<dbReference type="HAMAP" id="MF_00127">
    <property type="entry name" value="His_tRNA_synth"/>
    <property type="match status" value="1"/>
</dbReference>
<dbReference type="InterPro" id="IPR041715">
    <property type="entry name" value="HisRS-like_core"/>
</dbReference>
<feature type="compositionally biased region" description="Polar residues" evidence="7">
    <location>
        <begin position="1"/>
        <end position="17"/>
    </location>
</feature>
<keyword evidence="5 9" id="KW-0436">Ligase</keyword>
<feature type="binding site" evidence="6">
    <location>
        <begin position="304"/>
        <end position="305"/>
    </location>
    <ligand>
        <name>L-histidine</name>
        <dbReference type="ChEBI" id="CHEBI:57595"/>
    </ligand>
</feature>
<proteinExistence type="inferred from homology"/>
<dbReference type="AlphaFoldDB" id="A0A2M6W3G4"/>
<keyword evidence="5" id="KW-0963">Cytoplasm</keyword>
<dbReference type="InterPro" id="IPR015807">
    <property type="entry name" value="His-tRNA-ligase"/>
</dbReference>
<dbReference type="InterPro" id="IPR045864">
    <property type="entry name" value="aa-tRNA-synth_II/BPL/LPL"/>
</dbReference>
<evidence type="ECO:0000256" key="7">
    <source>
        <dbReference type="SAM" id="MobiDB-lite"/>
    </source>
</evidence>
<keyword evidence="5" id="KW-0067">ATP-binding</keyword>
<dbReference type="Pfam" id="PF03129">
    <property type="entry name" value="HGTP_anticodon"/>
    <property type="match status" value="1"/>
</dbReference>
<dbReference type="SUPFAM" id="SSF52954">
    <property type="entry name" value="Class II aaRS ABD-related"/>
    <property type="match status" value="1"/>
</dbReference>
<feature type="domain" description="Aminoacyl-transfer RNA synthetases class-II family profile" evidence="8">
    <location>
        <begin position="70"/>
        <end position="364"/>
    </location>
</feature>
<dbReference type="PIRSF" id="PIRSF001549">
    <property type="entry name" value="His-tRNA_synth"/>
    <property type="match status" value="1"/>
</dbReference>
<organism evidence="9 10">
    <name type="scientific">Candidatus Magasanikbacteria bacterium CG10_big_fil_rev_8_21_14_0_10_40_10</name>
    <dbReference type="NCBI Taxonomy" id="1974648"/>
    <lineage>
        <taxon>Bacteria</taxon>
        <taxon>Candidatus Magasanikiibacteriota</taxon>
    </lineage>
</organism>
<keyword evidence="5" id="KW-0648">Protein biosynthesis</keyword>
<feature type="binding site" evidence="6">
    <location>
        <position position="174"/>
    </location>
    <ligand>
        <name>L-histidine</name>
        <dbReference type="ChEBI" id="CHEBI:57595"/>
    </ligand>
</feature>
<feature type="compositionally biased region" description="Basic and acidic residues" evidence="7">
    <location>
        <begin position="19"/>
        <end position="39"/>
    </location>
</feature>
<dbReference type="InterPro" id="IPR004516">
    <property type="entry name" value="HisRS/HisZ"/>
</dbReference>
<dbReference type="SUPFAM" id="SSF55681">
    <property type="entry name" value="Class II aaRS and biotin synthetases"/>
    <property type="match status" value="1"/>
</dbReference>
<comment type="caution">
    <text evidence="9">The sequence shown here is derived from an EMBL/GenBank/DDBJ whole genome shotgun (WGS) entry which is preliminary data.</text>
</comment>
<keyword evidence="3 5" id="KW-0030">Aminoacyl-tRNA synthetase</keyword>
<dbReference type="GO" id="GO:0005737">
    <property type="term" value="C:cytoplasm"/>
    <property type="evidence" value="ECO:0007669"/>
    <property type="project" value="UniProtKB-SubCell"/>
</dbReference>
<gene>
    <name evidence="5" type="primary">hisS</name>
    <name evidence="9" type="ORF">COU31_03795</name>
</gene>